<proteinExistence type="predicted"/>
<dbReference type="OMA" id="DITSWEQ"/>
<dbReference type="SUPFAM" id="SSF47473">
    <property type="entry name" value="EF-hand"/>
    <property type="match status" value="1"/>
</dbReference>
<organism evidence="7 8">
    <name type="scientific">Cyprinodon variegatus</name>
    <name type="common">Sheepshead minnow</name>
    <dbReference type="NCBI Taxonomy" id="28743"/>
    <lineage>
        <taxon>Eukaryota</taxon>
        <taxon>Metazoa</taxon>
        <taxon>Chordata</taxon>
        <taxon>Craniata</taxon>
        <taxon>Vertebrata</taxon>
        <taxon>Euteleostomi</taxon>
        <taxon>Actinopterygii</taxon>
        <taxon>Neopterygii</taxon>
        <taxon>Teleostei</taxon>
        <taxon>Neoteleostei</taxon>
        <taxon>Acanthomorphata</taxon>
        <taxon>Ovalentaria</taxon>
        <taxon>Atherinomorphae</taxon>
        <taxon>Cyprinodontiformes</taxon>
        <taxon>Cyprinodontidae</taxon>
        <taxon>Cyprinodon</taxon>
    </lineage>
</organism>
<reference evidence="7" key="2">
    <citation type="submission" date="2025-09" db="UniProtKB">
        <authorList>
            <consortium name="Ensembl"/>
        </authorList>
    </citation>
    <scope>IDENTIFICATION</scope>
</reference>
<dbReference type="PROSITE" id="PS00018">
    <property type="entry name" value="EF_HAND_1"/>
    <property type="match status" value="1"/>
</dbReference>
<dbReference type="KEGG" id="cvg:107092159"/>
<feature type="signal peptide" evidence="5">
    <location>
        <begin position="1"/>
        <end position="30"/>
    </location>
</feature>
<dbReference type="Gene3D" id="1.10.238.10">
    <property type="entry name" value="EF-hand"/>
    <property type="match status" value="1"/>
</dbReference>
<reference evidence="7" key="1">
    <citation type="submission" date="2025-08" db="UniProtKB">
        <authorList>
            <consortium name="Ensembl"/>
        </authorList>
    </citation>
    <scope>IDENTIFICATION</scope>
</reference>
<dbReference type="InterPro" id="IPR011992">
    <property type="entry name" value="EF-hand-dom_pair"/>
</dbReference>
<dbReference type="CTD" id="10669"/>
<dbReference type="InterPro" id="IPR018247">
    <property type="entry name" value="EF_Hand_1_Ca_BS"/>
</dbReference>
<evidence type="ECO:0000256" key="3">
    <source>
        <dbReference type="ARBA" id="ARBA00022737"/>
    </source>
</evidence>
<keyword evidence="1" id="KW-0479">Metal-binding</keyword>
<keyword evidence="8" id="KW-1185">Reference proteome</keyword>
<dbReference type="PANTHER" id="PTHR23104:SF15">
    <property type="entry name" value="CELL GROWTH REGULATOR WITH EF HAND DOMAIN PROTEIN 1"/>
    <property type="match status" value="1"/>
</dbReference>
<keyword evidence="2 5" id="KW-0732">Signal</keyword>
<dbReference type="Pfam" id="PF13202">
    <property type="entry name" value="EF-hand_5"/>
    <property type="match status" value="1"/>
</dbReference>
<evidence type="ECO:0000256" key="2">
    <source>
        <dbReference type="ARBA" id="ARBA00022729"/>
    </source>
</evidence>
<feature type="domain" description="EF-hand" evidence="6">
    <location>
        <begin position="85"/>
        <end position="120"/>
    </location>
</feature>
<evidence type="ECO:0000256" key="5">
    <source>
        <dbReference type="SAM" id="SignalP"/>
    </source>
</evidence>
<dbReference type="AlphaFoldDB" id="A0A3Q2E0Q4"/>
<dbReference type="GeneID" id="107092159"/>
<evidence type="ECO:0000256" key="4">
    <source>
        <dbReference type="ARBA" id="ARBA00022837"/>
    </source>
</evidence>
<protein>
    <submittedName>
        <fullName evidence="7">Cell growth regulator with EF-hand domain 1</fullName>
    </submittedName>
</protein>
<dbReference type="PANTHER" id="PTHR23104">
    <property type="entry name" value="MULTIPLE COAGULATION FACTOR DEFICIENCY PROTEIN 2 NEURAL STEM CELL DERIVED NEURONAL SURVIVAL PROTEIN"/>
    <property type="match status" value="1"/>
</dbReference>
<evidence type="ECO:0000259" key="6">
    <source>
        <dbReference type="PROSITE" id="PS50222"/>
    </source>
</evidence>
<dbReference type="Ensembl" id="ENSCVAT00000000774.1">
    <property type="protein sequence ID" value="ENSCVAP00000025776.1"/>
    <property type="gene ID" value="ENSCVAG00000010831.1"/>
</dbReference>
<keyword evidence="4" id="KW-0106">Calcium</keyword>
<keyword evidence="3" id="KW-0677">Repeat</keyword>
<dbReference type="STRING" id="28743.ENSCVAP00000025776"/>
<dbReference type="PROSITE" id="PS50222">
    <property type="entry name" value="EF_HAND_2"/>
    <property type="match status" value="1"/>
</dbReference>
<name>A0A3Q2E0Q4_CYPVA</name>
<sequence length="238" mass="27019">MHPGLLMECHLHRLVLWVLSLYLLINLSLAAPGQPGSQREESVDVHPPSVGLINPFGSGEEERRLLQIYIQHRVQNSQGGLEISSWEQEVFYLFRLYDYDRSGFLDGLEMMKLLSDYNSYHALKPETSVQVEMMVDLLLQTQDLNQDGLLDPSELLSPSLISAQGSSNNKTPNEKQLMAEENILSNAIAMEQQPDIMTLQEDSIKQTEEHQAQEHFNALVENQEQAHHVPVHQGQPEI</sequence>
<dbReference type="RefSeq" id="XP_015241964.1">
    <property type="nucleotide sequence ID" value="XM_015386478.1"/>
</dbReference>
<dbReference type="GeneTree" id="ENSGT00940000166224"/>
<dbReference type="OrthoDB" id="289247at2759"/>
<accession>A0A3Q2E0Q4</accession>
<evidence type="ECO:0000256" key="1">
    <source>
        <dbReference type="ARBA" id="ARBA00022723"/>
    </source>
</evidence>
<dbReference type="Proteomes" id="UP000265020">
    <property type="component" value="Unassembled WGS sequence"/>
</dbReference>
<evidence type="ECO:0000313" key="8">
    <source>
        <dbReference type="Proteomes" id="UP000265020"/>
    </source>
</evidence>
<dbReference type="InterPro" id="IPR002048">
    <property type="entry name" value="EF_hand_dom"/>
</dbReference>
<feature type="chain" id="PRO_5018624959" evidence="5">
    <location>
        <begin position="31"/>
        <end position="238"/>
    </location>
</feature>
<evidence type="ECO:0000313" key="7">
    <source>
        <dbReference type="Ensembl" id="ENSCVAP00000025776.1"/>
    </source>
</evidence>
<dbReference type="InterPro" id="IPR052110">
    <property type="entry name" value="MCFD2-like"/>
</dbReference>
<dbReference type="GO" id="GO:0005509">
    <property type="term" value="F:calcium ion binding"/>
    <property type="evidence" value="ECO:0007669"/>
    <property type="project" value="InterPro"/>
</dbReference>